<evidence type="ECO:0000256" key="4">
    <source>
        <dbReference type="ARBA" id="ARBA00022729"/>
    </source>
</evidence>
<evidence type="ECO:0000256" key="5">
    <source>
        <dbReference type="ARBA" id="ARBA00022827"/>
    </source>
</evidence>
<evidence type="ECO:0000256" key="6">
    <source>
        <dbReference type="ARBA" id="ARBA00023002"/>
    </source>
</evidence>
<feature type="domain" description="Prenylcysteine lyase" evidence="8">
    <location>
        <begin position="94"/>
        <end position="184"/>
    </location>
</feature>
<comment type="cofactor">
    <cofactor evidence="1">
        <name>FAD</name>
        <dbReference type="ChEBI" id="CHEBI:57692"/>
    </cofactor>
</comment>
<evidence type="ECO:0000256" key="2">
    <source>
        <dbReference type="ARBA" id="ARBA00009967"/>
    </source>
</evidence>
<evidence type="ECO:0000313" key="10">
    <source>
        <dbReference type="Proteomes" id="UP001642464"/>
    </source>
</evidence>
<keyword evidence="4" id="KW-0732">Signal</keyword>
<dbReference type="EMBL" id="CAXAMM010016491">
    <property type="protein sequence ID" value="CAK9038941.1"/>
    <property type="molecule type" value="Genomic_DNA"/>
</dbReference>
<proteinExistence type="inferred from homology"/>
<dbReference type="InterPro" id="IPR017046">
    <property type="entry name" value="Prenylcysteine_Oxase1"/>
</dbReference>
<dbReference type="Gene3D" id="3.90.660.20">
    <property type="entry name" value="Protoporphyrinogen oxidase, mitochondrial, domain 2"/>
    <property type="match status" value="1"/>
</dbReference>
<dbReference type="PANTHER" id="PTHR15944">
    <property type="entry name" value="FARNESYLCYSTEINE LYASE"/>
    <property type="match status" value="1"/>
</dbReference>
<keyword evidence="5" id="KW-0274">FAD</keyword>
<dbReference type="SUPFAM" id="SSF51905">
    <property type="entry name" value="FAD/NAD(P)-binding domain"/>
    <property type="match status" value="1"/>
</dbReference>
<comment type="caution">
    <text evidence="9">The sequence shown here is derived from an EMBL/GenBank/DDBJ whole genome shotgun (WGS) entry which is preliminary data.</text>
</comment>
<dbReference type="Pfam" id="PF13450">
    <property type="entry name" value="NAD_binding_8"/>
    <property type="match status" value="1"/>
</dbReference>
<protein>
    <submittedName>
        <fullName evidence="9">Prenylcysteine oxidase (Chloride ion pump-associated 55 kDa protein)</fullName>
    </submittedName>
</protein>
<accession>A0ABP0LID8</accession>
<dbReference type="InterPro" id="IPR036188">
    <property type="entry name" value="FAD/NAD-bd_sf"/>
</dbReference>
<evidence type="ECO:0000313" key="9">
    <source>
        <dbReference type="EMBL" id="CAK9038941.1"/>
    </source>
</evidence>
<dbReference type="Pfam" id="PF07156">
    <property type="entry name" value="Prenylcys_lyase"/>
    <property type="match status" value="1"/>
</dbReference>
<keyword evidence="7" id="KW-0325">Glycoprotein</keyword>
<evidence type="ECO:0000256" key="7">
    <source>
        <dbReference type="ARBA" id="ARBA00023180"/>
    </source>
</evidence>
<evidence type="ECO:0000256" key="1">
    <source>
        <dbReference type="ARBA" id="ARBA00001974"/>
    </source>
</evidence>
<organism evidence="9 10">
    <name type="scientific">Durusdinium trenchii</name>
    <dbReference type="NCBI Taxonomy" id="1381693"/>
    <lineage>
        <taxon>Eukaryota</taxon>
        <taxon>Sar</taxon>
        <taxon>Alveolata</taxon>
        <taxon>Dinophyceae</taxon>
        <taxon>Suessiales</taxon>
        <taxon>Symbiodiniaceae</taxon>
        <taxon>Durusdinium</taxon>
    </lineage>
</organism>
<reference evidence="9 10" key="1">
    <citation type="submission" date="2024-02" db="EMBL/GenBank/DDBJ databases">
        <authorList>
            <person name="Chen Y."/>
            <person name="Shah S."/>
            <person name="Dougan E. K."/>
            <person name="Thang M."/>
            <person name="Chan C."/>
        </authorList>
    </citation>
    <scope>NUCLEOTIDE SEQUENCE [LARGE SCALE GENOMIC DNA]</scope>
</reference>
<dbReference type="Gene3D" id="3.50.50.60">
    <property type="entry name" value="FAD/NAD(P)-binding domain"/>
    <property type="match status" value="1"/>
</dbReference>
<keyword evidence="6" id="KW-0560">Oxidoreductase</keyword>
<name>A0ABP0LID8_9DINO</name>
<comment type="similarity">
    <text evidence="2">Belongs to the prenylcysteine oxidase family.</text>
</comment>
<keyword evidence="10" id="KW-1185">Reference proteome</keyword>
<evidence type="ECO:0000256" key="3">
    <source>
        <dbReference type="ARBA" id="ARBA00022630"/>
    </source>
</evidence>
<dbReference type="InterPro" id="IPR010795">
    <property type="entry name" value="Prenylcys_lyase"/>
</dbReference>
<evidence type="ECO:0000259" key="8">
    <source>
        <dbReference type="Pfam" id="PF07156"/>
    </source>
</evidence>
<keyword evidence="3" id="KW-0285">Flavoprotein</keyword>
<sequence length="200" mass="22317">MKIAIVGAGIGGCSTARFCREEFPEADIHVFERSDQLGGRARLFNDAGESYEAGASIIHDKNQYMSDFATEFQLDKLKPALTRLTLHDGKKAVFEGSSHKPLALAQLLWRYGLGPLRLNHWVEGFLRSFQEIYQLQKASESFTLPSRLLAALDPAFASMLSTRLRDAMLEKGFSGKMLEELVQGDLVTKEFSETAKWGDP</sequence>
<dbReference type="Proteomes" id="UP001642464">
    <property type="component" value="Unassembled WGS sequence"/>
</dbReference>
<dbReference type="PANTHER" id="PTHR15944:SF0">
    <property type="entry name" value="PRENYLCYSTEINE LYASE DOMAIN-CONTAINING PROTEIN"/>
    <property type="match status" value="1"/>
</dbReference>
<gene>
    <name evidence="9" type="ORF">SCF082_LOCUS22843</name>
</gene>